<name>A0A7Z7IP08_9MYCO</name>
<dbReference type="Proteomes" id="UP000554965">
    <property type="component" value="Unassembled WGS sequence"/>
</dbReference>
<gene>
    <name evidence="1" type="ORF">MSIMFB_03655</name>
</gene>
<keyword evidence="2" id="KW-1185">Reference proteome</keyword>
<evidence type="ECO:0000313" key="2">
    <source>
        <dbReference type="Proteomes" id="UP000554965"/>
    </source>
</evidence>
<evidence type="ECO:0000313" key="1">
    <source>
        <dbReference type="EMBL" id="SOJ56181.1"/>
    </source>
</evidence>
<organism evidence="1 2">
    <name type="scientific">Mycobacterium simulans</name>
    <dbReference type="NCBI Taxonomy" id="627089"/>
    <lineage>
        <taxon>Bacteria</taxon>
        <taxon>Bacillati</taxon>
        <taxon>Actinomycetota</taxon>
        <taxon>Actinomycetes</taxon>
        <taxon>Mycobacteriales</taxon>
        <taxon>Mycobacteriaceae</taxon>
        <taxon>Mycobacterium</taxon>
    </lineage>
</organism>
<reference evidence="1 2" key="1">
    <citation type="submission" date="2017-10" db="EMBL/GenBank/DDBJ databases">
        <authorList>
            <consortium name="Urmite Genomes"/>
        </authorList>
    </citation>
    <scope>NUCLEOTIDE SEQUENCE [LARGE SCALE GENOMIC DNA]</scope>
    <source>
        <strain evidence="1 2">FB-527</strain>
    </source>
</reference>
<comment type="caution">
    <text evidence="1">The sequence shown here is derived from an EMBL/GenBank/DDBJ whole genome shotgun (WGS) entry which is preliminary data.</text>
</comment>
<sequence length="51" mass="5712">MRGDLLETVDPANGKYAGFLVDREFVAFAFDFFAVKESDDEHVMTFPVIGP</sequence>
<protein>
    <submittedName>
        <fullName evidence="1">Uncharacterized protein</fullName>
    </submittedName>
</protein>
<dbReference type="EMBL" id="OCTY01000002">
    <property type="protein sequence ID" value="SOJ56181.1"/>
    <property type="molecule type" value="Genomic_DNA"/>
</dbReference>
<accession>A0A7Z7IP08</accession>
<proteinExistence type="predicted"/>
<dbReference type="AlphaFoldDB" id="A0A7Z7IP08"/>